<keyword evidence="4" id="KW-1185">Reference proteome</keyword>
<feature type="region of interest" description="Disordered" evidence="1">
    <location>
        <begin position="1"/>
        <end position="20"/>
    </location>
</feature>
<dbReference type="OrthoDB" id="3208682at2"/>
<dbReference type="RefSeq" id="WP_091940561.1">
    <property type="nucleotide sequence ID" value="NZ_FOEE01000002.1"/>
</dbReference>
<name>A0A1H8R004_9ACTN</name>
<organism evidence="3 4">
    <name type="scientific">Trujillonella endophytica</name>
    <dbReference type="NCBI Taxonomy" id="673521"/>
    <lineage>
        <taxon>Bacteria</taxon>
        <taxon>Bacillati</taxon>
        <taxon>Actinomycetota</taxon>
        <taxon>Actinomycetes</taxon>
        <taxon>Geodermatophilales</taxon>
        <taxon>Geodermatophilaceae</taxon>
        <taxon>Trujillonella</taxon>
    </lineage>
</organism>
<dbReference type="Gene3D" id="3.40.50.1820">
    <property type="entry name" value="alpha/beta hydrolase"/>
    <property type="match status" value="1"/>
</dbReference>
<dbReference type="InterPro" id="IPR029058">
    <property type="entry name" value="AB_hydrolase_fold"/>
</dbReference>
<evidence type="ECO:0000313" key="4">
    <source>
        <dbReference type="Proteomes" id="UP000198960"/>
    </source>
</evidence>
<proteinExistence type="predicted"/>
<dbReference type="PANTHER" id="PTHR46623">
    <property type="entry name" value="CARBOXYMETHYLENEBUTENOLIDASE-RELATED"/>
    <property type="match status" value="1"/>
</dbReference>
<dbReference type="PANTHER" id="PTHR46623:SF6">
    <property type="entry name" value="ALPHA_BETA-HYDROLASES SUPERFAMILY PROTEIN"/>
    <property type="match status" value="1"/>
</dbReference>
<evidence type="ECO:0000259" key="2">
    <source>
        <dbReference type="Pfam" id="PF01738"/>
    </source>
</evidence>
<evidence type="ECO:0000256" key="1">
    <source>
        <dbReference type="SAM" id="MobiDB-lite"/>
    </source>
</evidence>
<dbReference type="InterPro" id="IPR002925">
    <property type="entry name" value="Dienelactn_hydro"/>
</dbReference>
<dbReference type="Pfam" id="PF01738">
    <property type="entry name" value="DLH"/>
    <property type="match status" value="1"/>
</dbReference>
<dbReference type="SUPFAM" id="SSF53474">
    <property type="entry name" value="alpha/beta-Hydrolases"/>
    <property type="match status" value="1"/>
</dbReference>
<dbReference type="Proteomes" id="UP000198960">
    <property type="component" value="Unassembled WGS sequence"/>
</dbReference>
<reference evidence="4" key="1">
    <citation type="submission" date="2016-10" db="EMBL/GenBank/DDBJ databases">
        <authorList>
            <person name="Varghese N."/>
            <person name="Submissions S."/>
        </authorList>
    </citation>
    <scope>NUCLEOTIDE SEQUENCE [LARGE SCALE GENOMIC DNA]</scope>
    <source>
        <strain evidence="4">DSM 45413</strain>
    </source>
</reference>
<accession>A0A1H8R004</accession>
<dbReference type="AlphaFoldDB" id="A0A1H8R004"/>
<dbReference type="InterPro" id="IPR051049">
    <property type="entry name" value="Dienelactone_hydrolase-like"/>
</dbReference>
<sequence length="260" mass="27509">MDTHHSVHDLPAADGGSVPTLVVRPPTPGPHPAVILGVEAYGPNRFATEVATRLAEAGHVVVVPDYYRGAGPGDPEAYTDFTEVMRFIDALDFRRGTRDLLTAVAYAAGCDDVDPDRIAVWGYCTGGTLALLAAELSDRIAAAVLFFPSQPWFAELTPRTPVHPVDLLWALRCPALFLYGDRDPVLPPERLEDLRDRLAGTTGGHRLLVSPDAGHAFCAPVAPLRDDAADRASWADATAFLRAHLSGSSGVGGTGPGADA</sequence>
<evidence type="ECO:0000313" key="3">
    <source>
        <dbReference type="EMBL" id="SEO59448.1"/>
    </source>
</evidence>
<dbReference type="EMBL" id="FOEE01000002">
    <property type="protein sequence ID" value="SEO59448.1"/>
    <property type="molecule type" value="Genomic_DNA"/>
</dbReference>
<dbReference type="STRING" id="673521.SAMN05660991_00897"/>
<feature type="domain" description="Dienelactone hydrolase" evidence="2">
    <location>
        <begin position="19"/>
        <end position="244"/>
    </location>
</feature>
<dbReference type="GO" id="GO:0016787">
    <property type="term" value="F:hydrolase activity"/>
    <property type="evidence" value="ECO:0007669"/>
    <property type="project" value="InterPro"/>
</dbReference>
<protein>
    <submittedName>
        <fullName evidence="3">Carboxymethylenebutenolidase</fullName>
    </submittedName>
</protein>
<gene>
    <name evidence="3" type="ORF">SAMN05660991_00897</name>
</gene>